<evidence type="ECO:0000256" key="5">
    <source>
        <dbReference type="ARBA" id="ARBA00023015"/>
    </source>
</evidence>
<evidence type="ECO:0000256" key="7">
    <source>
        <dbReference type="ARBA" id="ARBA00023163"/>
    </source>
</evidence>
<keyword evidence="5" id="KW-0805">Transcription regulation</keyword>
<protein>
    <submittedName>
        <fullName evidence="12">Response regulator</fullName>
    </submittedName>
</protein>
<keyword evidence="9" id="KW-0175">Coiled coil</keyword>
<comment type="subcellular location">
    <subcellularLocation>
        <location evidence="1">Cytoplasm</location>
    </subcellularLocation>
</comment>
<keyword evidence="2" id="KW-0963">Cytoplasm</keyword>
<dbReference type="PANTHER" id="PTHR42713">
    <property type="entry name" value="HISTIDINE KINASE-RELATED"/>
    <property type="match status" value="1"/>
</dbReference>
<dbReference type="KEGG" id="pprt:ET464_18170"/>
<name>A0A4V0YFK3_9BACL</name>
<keyword evidence="6" id="KW-0238">DNA-binding</keyword>
<evidence type="ECO:0000256" key="1">
    <source>
        <dbReference type="ARBA" id="ARBA00004496"/>
    </source>
</evidence>
<dbReference type="SMART" id="SM00342">
    <property type="entry name" value="HTH_ARAC"/>
    <property type="match status" value="1"/>
</dbReference>
<sequence length="539" mass="60660">MIKLLIVDDEPNIRKGIRTSIEWEQYGIEVAGEAADGAEALEKALQLKPHIVVTDIRMPLMDGLELARRLKNELPAARIVILSGYEDFSFAKEALSIGVQDYLLKPVGAEELIELLLKISEDIKRAEADKRNQQSLNMVLNENYQAIKSDFINRILQGGFSNPASIMDKAALLKIPLDGPQHILLAVDIDDFALMTEDLPESKRELIRFSVMNIAEEVLLSHASGLVCYSEFDHLIGLMNGNRLNEDFIARICEDIQQAVRTYLKLSVSIGISGICSRISDLNIAYAEAFSALKAKIHKGKASLIRYHDLAVSPAPHHVLYPSEEEKVIIGCLKTINTAELQNAIDQIFNRFAAGQTDAARIRSICGRLLLMSVSGIEEMSVDVSSIIGTDFNPYREMERFDTLEDLRNWMNHLLGRLSGLVQENKNEKFKGVIKTALRYMEENYDRAVSLADVAAVVYVTPNYLSRIFKEEMGLNFVEWLNRYRIEKAKALLAEPGAKTYSVAEKVGYSDYKYFSQMFKRFVSCSPKEYKELKARAGS</sequence>
<proteinExistence type="predicted"/>
<dbReference type="OrthoDB" id="9794370at2"/>
<dbReference type="SUPFAM" id="SSF52172">
    <property type="entry name" value="CheY-like"/>
    <property type="match status" value="1"/>
</dbReference>
<dbReference type="Gene3D" id="3.40.50.2300">
    <property type="match status" value="1"/>
</dbReference>
<dbReference type="InterPro" id="IPR011006">
    <property type="entry name" value="CheY-like_superfamily"/>
</dbReference>
<dbReference type="Pfam" id="PF12833">
    <property type="entry name" value="HTH_18"/>
    <property type="match status" value="1"/>
</dbReference>
<feature type="domain" description="Response regulatory" evidence="11">
    <location>
        <begin position="3"/>
        <end position="120"/>
    </location>
</feature>
<organism evidence="12 13">
    <name type="scientific">Paenibacillus protaetiae</name>
    <dbReference type="NCBI Taxonomy" id="2509456"/>
    <lineage>
        <taxon>Bacteria</taxon>
        <taxon>Bacillati</taxon>
        <taxon>Bacillota</taxon>
        <taxon>Bacilli</taxon>
        <taxon>Bacillales</taxon>
        <taxon>Paenibacillaceae</taxon>
        <taxon>Paenibacillus</taxon>
    </lineage>
</organism>
<dbReference type="GO" id="GO:0003700">
    <property type="term" value="F:DNA-binding transcription factor activity"/>
    <property type="evidence" value="ECO:0007669"/>
    <property type="project" value="InterPro"/>
</dbReference>
<dbReference type="InterPro" id="IPR041522">
    <property type="entry name" value="CdaR_GGDEF"/>
</dbReference>
<dbReference type="Pfam" id="PF17853">
    <property type="entry name" value="GGDEF_2"/>
    <property type="match status" value="1"/>
</dbReference>
<evidence type="ECO:0000256" key="4">
    <source>
        <dbReference type="ARBA" id="ARBA00023012"/>
    </source>
</evidence>
<reference evidence="12 13" key="1">
    <citation type="submission" date="2019-01" db="EMBL/GenBank/DDBJ databases">
        <title>Genome sequencing of strain FW100M-2.</title>
        <authorList>
            <person name="Heo J."/>
            <person name="Kim S.-J."/>
            <person name="Kim J.-S."/>
            <person name="Hong S.-B."/>
            <person name="Kwon S.-W."/>
        </authorList>
    </citation>
    <scope>NUCLEOTIDE SEQUENCE [LARGE SCALE GENOMIC DNA]</scope>
    <source>
        <strain evidence="12 13">FW100M-2</strain>
    </source>
</reference>
<gene>
    <name evidence="12" type="ORF">ET464_18170</name>
</gene>
<feature type="domain" description="HTH araC/xylS-type" evidence="10">
    <location>
        <begin position="435"/>
        <end position="533"/>
    </location>
</feature>
<evidence type="ECO:0000259" key="11">
    <source>
        <dbReference type="PROSITE" id="PS50110"/>
    </source>
</evidence>
<dbReference type="GO" id="GO:0000160">
    <property type="term" value="P:phosphorelay signal transduction system"/>
    <property type="evidence" value="ECO:0007669"/>
    <property type="project" value="UniProtKB-KW"/>
</dbReference>
<accession>A0A4V0YFK3</accession>
<dbReference type="InterPro" id="IPR051552">
    <property type="entry name" value="HptR"/>
</dbReference>
<evidence type="ECO:0000259" key="10">
    <source>
        <dbReference type="PROSITE" id="PS01124"/>
    </source>
</evidence>
<dbReference type="Proteomes" id="UP000293568">
    <property type="component" value="Chromosome"/>
</dbReference>
<keyword evidence="4" id="KW-0902">Two-component regulatory system</keyword>
<evidence type="ECO:0000313" key="13">
    <source>
        <dbReference type="Proteomes" id="UP000293568"/>
    </source>
</evidence>
<dbReference type="SUPFAM" id="SSF46689">
    <property type="entry name" value="Homeodomain-like"/>
    <property type="match status" value="2"/>
</dbReference>
<dbReference type="CDD" id="cd17536">
    <property type="entry name" value="REC_YesN-like"/>
    <property type="match status" value="1"/>
</dbReference>
<dbReference type="AlphaFoldDB" id="A0A4V0YFK3"/>
<evidence type="ECO:0000256" key="9">
    <source>
        <dbReference type="SAM" id="Coils"/>
    </source>
</evidence>
<dbReference type="Pfam" id="PF00072">
    <property type="entry name" value="Response_reg"/>
    <property type="match status" value="1"/>
</dbReference>
<dbReference type="InterPro" id="IPR009057">
    <property type="entry name" value="Homeodomain-like_sf"/>
</dbReference>
<evidence type="ECO:0000256" key="8">
    <source>
        <dbReference type="PROSITE-ProRule" id="PRU00169"/>
    </source>
</evidence>
<dbReference type="PROSITE" id="PS50110">
    <property type="entry name" value="RESPONSE_REGULATORY"/>
    <property type="match status" value="1"/>
</dbReference>
<dbReference type="PROSITE" id="PS01124">
    <property type="entry name" value="HTH_ARAC_FAMILY_2"/>
    <property type="match status" value="1"/>
</dbReference>
<dbReference type="GO" id="GO:0043565">
    <property type="term" value="F:sequence-specific DNA binding"/>
    <property type="evidence" value="ECO:0007669"/>
    <property type="project" value="InterPro"/>
</dbReference>
<dbReference type="RefSeq" id="WP_129443372.1">
    <property type="nucleotide sequence ID" value="NZ_CP035492.1"/>
</dbReference>
<keyword evidence="13" id="KW-1185">Reference proteome</keyword>
<evidence type="ECO:0000313" key="12">
    <source>
        <dbReference type="EMBL" id="QAY68011.1"/>
    </source>
</evidence>
<feature type="coiled-coil region" evidence="9">
    <location>
        <begin position="109"/>
        <end position="143"/>
    </location>
</feature>
<dbReference type="InterPro" id="IPR018060">
    <property type="entry name" value="HTH_AraC"/>
</dbReference>
<feature type="modified residue" description="4-aspartylphosphate" evidence="8">
    <location>
        <position position="55"/>
    </location>
</feature>
<keyword evidence="7" id="KW-0804">Transcription</keyword>
<dbReference type="SMART" id="SM00448">
    <property type="entry name" value="REC"/>
    <property type="match status" value="1"/>
</dbReference>
<dbReference type="GO" id="GO:0005737">
    <property type="term" value="C:cytoplasm"/>
    <property type="evidence" value="ECO:0007669"/>
    <property type="project" value="UniProtKB-SubCell"/>
</dbReference>
<evidence type="ECO:0000256" key="6">
    <source>
        <dbReference type="ARBA" id="ARBA00023125"/>
    </source>
</evidence>
<dbReference type="EMBL" id="CP035492">
    <property type="protein sequence ID" value="QAY68011.1"/>
    <property type="molecule type" value="Genomic_DNA"/>
</dbReference>
<dbReference type="PANTHER" id="PTHR42713:SF3">
    <property type="entry name" value="TRANSCRIPTIONAL REGULATORY PROTEIN HPTR"/>
    <property type="match status" value="1"/>
</dbReference>
<evidence type="ECO:0000256" key="3">
    <source>
        <dbReference type="ARBA" id="ARBA00022553"/>
    </source>
</evidence>
<keyword evidence="3 8" id="KW-0597">Phosphoprotein</keyword>
<evidence type="ECO:0000256" key="2">
    <source>
        <dbReference type="ARBA" id="ARBA00022490"/>
    </source>
</evidence>
<dbReference type="Gene3D" id="1.10.10.60">
    <property type="entry name" value="Homeodomain-like"/>
    <property type="match status" value="2"/>
</dbReference>
<dbReference type="InterPro" id="IPR001789">
    <property type="entry name" value="Sig_transdc_resp-reg_receiver"/>
</dbReference>